<evidence type="ECO:0000313" key="2">
    <source>
        <dbReference type="EMBL" id="CAL1539879.1"/>
    </source>
</evidence>
<reference evidence="2 3" key="1">
    <citation type="submission" date="2024-04" db="EMBL/GenBank/DDBJ databases">
        <authorList>
            <consortium name="Genoscope - CEA"/>
            <person name="William W."/>
        </authorList>
    </citation>
    <scope>NUCLEOTIDE SEQUENCE [LARGE SCALE GENOMIC DNA]</scope>
</reference>
<name>A0AAV2I1D1_LYMST</name>
<gene>
    <name evidence="2" type="ORF">GSLYS_00013612001</name>
</gene>
<feature type="transmembrane region" description="Helical" evidence="1">
    <location>
        <begin position="58"/>
        <end position="82"/>
    </location>
</feature>
<proteinExistence type="predicted"/>
<keyword evidence="1" id="KW-0812">Transmembrane</keyword>
<keyword evidence="1" id="KW-1133">Transmembrane helix</keyword>
<evidence type="ECO:0000256" key="1">
    <source>
        <dbReference type="SAM" id="Phobius"/>
    </source>
</evidence>
<keyword evidence="3" id="KW-1185">Reference proteome</keyword>
<accession>A0AAV2I1D1</accession>
<dbReference type="AlphaFoldDB" id="A0AAV2I1D1"/>
<sequence length="225" mass="26178">MSPPKVSLSGKEPLKAVNDEVLPEKGDGLEFPSVINIETDRRVITLRQQRKQRRCRRIVCGAALVIIVAVAALATMLLVLHFRHNHRKSWECRRRGVPETVQVDHENQLIYAKHDHDKDSNTRALDVLHEYDRGLIAFRDNDNNMCYIDRLDETFEEGYQRWESYEASEHNETRALKVISGKIELEVMQRVCDIHIYSHCENAMSVWAMEIDIKEVTKEMKVILV</sequence>
<dbReference type="Proteomes" id="UP001497497">
    <property type="component" value="Unassembled WGS sequence"/>
</dbReference>
<comment type="caution">
    <text evidence="2">The sequence shown here is derived from an EMBL/GenBank/DDBJ whole genome shotgun (WGS) entry which is preliminary data.</text>
</comment>
<keyword evidence="1" id="KW-0472">Membrane</keyword>
<protein>
    <recommendedName>
        <fullName evidence="4">BRICHOS domain-containing protein</fullName>
    </recommendedName>
</protein>
<dbReference type="EMBL" id="CAXITT010000359">
    <property type="protein sequence ID" value="CAL1539879.1"/>
    <property type="molecule type" value="Genomic_DNA"/>
</dbReference>
<evidence type="ECO:0008006" key="4">
    <source>
        <dbReference type="Google" id="ProtNLM"/>
    </source>
</evidence>
<evidence type="ECO:0000313" key="3">
    <source>
        <dbReference type="Proteomes" id="UP001497497"/>
    </source>
</evidence>
<organism evidence="2 3">
    <name type="scientific">Lymnaea stagnalis</name>
    <name type="common">Great pond snail</name>
    <name type="synonym">Helix stagnalis</name>
    <dbReference type="NCBI Taxonomy" id="6523"/>
    <lineage>
        <taxon>Eukaryota</taxon>
        <taxon>Metazoa</taxon>
        <taxon>Spiralia</taxon>
        <taxon>Lophotrochozoa</taxon>
        <taxon>Mollusca</taxon>
        <taxon>Gastropoda</taxon>
        <taxon>Heterobranchia</taxon>
        <taxon>Euthyneura</taxon>
        <taxon>Panpulmonata</taxon>
        <taxon>Hygrophila</taxon>
        <taxon>Lymnaeoidea</taxon>
        <taxon>Lymnaeidae</taxon>
        <taxon>Lymnaea</taxon>
    </lineage>
</organism>